<evidence type="ECO:0000313" key="2">
    <source>
        <dbReference type="EMBL" id="AKU16993.1"/>
    </source>
</evidence>
<gene>
    <name evidence="2" type="ORF">VV02_15895</name>
</gene>
<dbReference type="RefSeq" id="WP_052592981.1">
    <property type="nucleotide sequence ID" value="NZ_CP011112.1"/>
</dbReference>
<dbReference type="KEGG" id="lmoi:VV02_15895"/>
<dbReference type="STRING" id="571913.VV02_15895"/>
<dbReference type="OrthoDB" id="7941246at2"/>
<dbReference type="PANTHER" id="PTHR48079:SF6">
    <property type="entry name" value="NAD(P)-BINDING DOMAIN-CONTAINING PROTEIN-RELATED"/>
    <property type="match status" value="1"/>
</dbReference>
<dbReference type="InterPro" id="IPR036291">
    <property type="entry name" value="NAD(P)-bd_dom_sf"/>
</dbReference>
<sequence>MRLLVLGGTAWLGSYAVREALARGHEVVCLARGESGAVPDGATLVQGDRSTVEGYGALSGDFDAAIDVTRFPVHMRTALEALATRVNHWVFVSSCSVYATHDVPGADESAPLLPALEGDEWTMEVYGEGKVACEQALLDAVGPGRATIVRSGLIAGPDDISDRTGYWPLRFAHPSTDDGSVLVPDAPDLQTEIIDGRDLAAWLVTCAEQTTAGIFNASGRAQPFPELIDVVRRTVGHDGPTVLVDQEWLSEHGVEPWAGENSLPLWLPLPEYAGFMARSSEAAYAHGLVTRPLAETVRDGLEWELRAGPGRKRKAGLSPSAEAELIAQKRQEDDD</sequence>
<dbReference type="EMBL" id="CP011112">
    <property type="protein sequence ID" value="AKU16993.1"/>
    <property type="molecule type" value="Genomic_DNA"/>
</dbReference>
<feature type="region of interest" description="Disordered" evidence="1">
    <location>
        <begin position="309"/>
        <end position="335"/>
    </location>
</feature>
<evidence type="ECO:0008006" key="4">
    <source>
        <dbReference type="Google" id="ProtNLM"/>
    </source>
</evidence>
<protein>
    <recommendedName>
        <fullName evidence="4">Oxidoreductase</fullName>
    </recommendedName>
</protein>
<dbReference type="InterPro" id="IPR051783">
    <property type="entry name" value="NAD(P)-dependent_oxidoreduct"/>
</dbReference>
<dbReference type="GO" id="GO:0004029">
    <property type="term" value="F:aldehyde dehydrogenase (NAD+) activity"/>
    <property type="evidence" value="ECO:0007669"/>
    <property type="project" value="TreeGrafter"/>
</dbReference>
<name>A0A0K1JK80_9MICO</name>
<dbReference type="PATRIC" id="fig|571913.6.peg.3226"/>
<accession>A0A0K1JK80</accession>
<reference evidence="2 3" key="1">
    <citation type="submission" date="2015-03" db="EMBL/GenBank/DDBJ databases">
        <title>Luteipulveratus halotolerans sp. nov., a novel actinobacterium (Dermacoccaceae) from Sarawak, Malaysia.</title>
        <authorList>
            <person name="Juboi H."/>
            <person name="Basik A."/>
            <person name="Shamsul S.S."/>
            <person name="Arnold P."/>
            <person name="Schmitt E.K."/>
            <person name="Sanglier J.-J."/>
            <person name="Yeo T."/>
        </authorList>
    </citation>
    <scope>NUCLEOTIDE SEQUENCE [LARGE SCALE GENOMIC DNA]</scope>
    <source>
        <strain evidence="2 3">MN07-A0370</strain>
    </source>
</reference>
<evidence type="ECO:0000256" key="1">
    <source>
        <dbReference type="SAM" id="MobiDB-lite"/>
    </source>
</evidence>
<dbReference type="AlphaFoldDB" id="A0A0K1JK80"/>
<dbReference type="Gene3D" id="3.40.50.720">
    <property type="entry name" value="NAD(P)-binding Rossmann-like Domain"/>
    <property type="match status" value="1"/>
</dbReference>
<dbReference type="Proteomes" id="UP000066480">
    <property type="component" value="Chromosome"/>
</dbReference>
<dbReference type="SUPFAM" id="SSF51735">
    <property type="entry name" value="NAD(P)-binding Rossmann-fold domains"/>
    <property type="match status" value="1"/>
</dbReference>
<organism evidence="2 3">
    <name type="scientific">Luteipulveratus mongoliensis</name>
    <dbReference type="NCBI Taxonomy" id="571913"/>
    <lineage>
        <taxon>Bacteria</taxon>
        <taxon>Bacillati</taxon>
        <taxon>Actinomycetota</taxon>
        <taxon>Actinomycetes</taxon>
        <taxon>Micrococcales</taxon>
        <taxon>Dermacoccaceae</taxon>
        <taxon>Luteipulveratus</taxon>
    </lineage>
</organism>
<dbReference type="PANTHER" id="PTHR48079">
    <property type="entry name" value="PROTEIN YEEZ"/>
    <property type="match status" value="1"/>
</dbReference>
<evidence type="ECO:0000313" key="3">
    <source>
        <dbReference type="Proteomes" id="UP000066480"/>
    </source>
</evidence>
<keyword evidence="3" id="KW-1185">Reference proteome</keyword>
<dbReference type="GO" id="GO:0005737">
    <property type="term" value="C:cytoplasm"/>
    <property type="evidence" value="ECO:0007669"/>
    <property type="project" value="TreeGrafter"/>
</dbReference>
<proteinExistence type="predicted"/>